<keyword evidence="9" id="KW-1185">Reference proteome</keyword>
<evidence type="ECO:0000313" key="9">
    <source>
        <dbReference type="Proteomes" id="UP000515156"/>
    </source>
</evidence>
<dbReference type="Gene3D" id="3.90.190.10">
    <property type="entry name" value="Protein tyrosine phosphatase superfamily"/>
    <property type="match status" value="1"/>
</dbReference>
<protein>
    <recommendedName>
        <fullName evidence="6">Protein tyrosine phosphatase domain-containing protein 1</fullName>
    </recommendedName>
</protein>
<dbReference type="Pfam" id="PF00782">
    <property type="entry name" value="DSPc"/>
    <property type="match status" value="1"/>
</dbReference>
<dbReference type="InterPro" id="IPR016130">
    <property type="entry name" value="Tyr_Pase_AS"/>
</dbReference>
<evidence type="ECO:0000259" key="8">
    <source>
        <dbReference type="PROSITE" id="PS50056"/>
    </source>
</evidence>
<evidence type="ECO:0000256" key="5">
    <source>
        <dbReference type="ARBA" id="ARBA00060867"/>
    </source>
</evidence>
<dbReference type="SUPFAM" id="SSF52799">
    <property type="entry name" value="(Phosphotyrosine protein) phosphatases II"/>
    <property type="match status" value="1"/>
</dbReference>
<dbReference type="InterPro" id="IPR000340">
    <property type="entry name" value="Dual-sp_phosphatase_cat-dom"/>
</dbReference>
<proteinExistence type="inferred from homology"/>
<dbReference type="InterPro" id="IPR049573">
    <property type="entry name" value="PTPDC1_PTP"/>
</dbReference>
<keyword evidence="2" id="KW-0378">Hydrolase</keyword>
<evidence type="ECO:0000313" key="11">
    <source>
        <dbReference type="RefSeq" id="XP_030061911.1"/>
    </source>
</evidence>
<evidence type="ECO:0000256" key="6">
    <source>
        <dbReference type="ARBA" id="ARBA00072096"/>
    </source>
</evidence>
<evidence type="ECO:0000256" key="1">
    <source>
        <dbReference type="ARBA" id="ARBA00022794"/>
    </source>
</evidence>
<dbReference type="CTD" id="138639"/>
<organism evidence="9 10">
    <name type="scientific">Microcaecilia unicolor</name>
    <dbReference type="NCBI Taxonomy" id="1415580"/>
    <lineage>
        <taxon>Eukaryota</taxon>
        <taxon>Metazoa</taxon>
        <taxon>Chordata</taxon>
        <taxon>Craniata</taxon>
        <taxon>Vertebrata</taxon>
        <taxon>Euteleostomi</taxon>
        <taxon>Amphibia</taxon>
        <taxon>Gymnophiona</taxon>
        <taxon>Siphonopidae</taxon>
        <taxon>Microcaecilia</taxon>
    </lineage>
</organism>
<dbReference type="OrthoDB" id="542013at2759"/>
<dbReference type="KEGG" id="muo:115472018"/>
<dbReference type="Proteomes" id="UP000515156">
    <property type="component" value="Chromosome 6"/>
</dbReference>
<evidence type="ECO:0000256" key="4">
    <source>
        <dbReference type="ARBA" id="ARBA00056295"/>
    </source>
</evidence>
<keyword evidence="3" id="KW-0904">Protein phosphatase</keyword>
<evidence type="ECO:0000313" key="10">
    <source>
        <dbReference type="RefSeq" id="XP_030061910.1"/>
    </source>
</evidence>
<feature type="domain" description="Tyrosine specific protein phosphatases" evidence="8">
    <location>
        <begin position="169"/>
        <end position="236"/>
    </location>
</feature>
<dbReference type="InterPro" id="IPR000387">
    <property type="entry name" value="Tyr_Pase_dom"/>
</dbReference>
<dbReference type="RefSeq" id="XP_030061910.1">
    <property type="nucleotide sequence ID" value="XM_030206050.1"/>
</dbReference>
<dbReference type="PROSITE" id="PS00383">
    <property type="entry name" value="TYR_PHOSPHATASE_1"/>
    <property type="match status" value="1"/>
</dbReference>
<evidence type="ECO:0000256" key="2">
    <source>
        <dbReference type="ARBA" id="ARBA00022801"/>
    </source>
</evidence>
<evidence type="ECO:0000256" key="3">
    <source>
        <dbReference type="ARBA" id="ARBA00022912"/>
    </source>
</evidence>
<comment type="similarity">
    <text evidence="5">Belongs to the protein-tyrosine phosphatase family. Non-receptor class PTPDC1 subfamily.</text>
</comment>
<dbReference type="AlphaFoldDB" id="A0A6P7YFP0"/>
<dbReference type="InterPro" id="IPR050561">
    <property type="entry name" value="PTP"/>
</dbReference>
<keyword evidence="1" id="KW-0970">Cilium biogenesis/degradation</keyword>
<dbReference type="GeneID" id="115472018"/>
<dbReference type="InterPro" id="IPR020422">
    <property type="entry name" value="TYR_PHOSPHATASE_DUAL_dom"/>
</dbReference>
<accession>A0A6P7YFP0</accession>
<name>A0A6P7YFP0_9AMPH</name>
<dbReference type="GO" id="GO:0004725">
    <property type="term" value="F:protein tyrosine phosphatase activity"/>
    <property type="evidence" value="ECO:0007669"/>
    <property type="project" value="InterPro"/>
</dbReference>
<dbReference type="SMART" id="SM00195">
    <property type="entry name" value="DSPc"/>
    <property type="match status" value="1"/>
</dbReference>
<dbReference type="PROSITE" id="PS50056">
    <property type="entry name" value="TYR_PHOSPHATASE_2"/>
    <property type="match status" value="1"/>
</dbReference>
<dbReference type="FunFam" id="3.90.190.10:FF:000027">
    <property type="entry name" value="Protein tyrosine phosphatase domain containing 1"/>
    <property type="match status" value="1"/>
</dbReference>
<reference evidence="10 11" key="1">
    <citation type="submission" date="2025-04" db="UniProtKB">
        <authorList>
            <consortium name="RefSeq"/>
        </authorList>
    </citation>
    <scope>IDENTIFICATION</scope>
</reference>
<dbReference type="GO" id="GO:0060271">
    <property type="term" value="P:cilium assembly"/>
    <property type="evidence" value="ECO:0007669"/>
    <property type="project" value="InterPro"/>
</dbReference>
<dbReference type="PANTHER" id="PTHR23339">
    <property type="entry name" value="TYROSINE SPECIFIC PROTEIN PHOSPHATASE AND DUAL SPECIFICITY PROTEIN PHOSPHATASE"/>
    <property type="match status" value="1"/>
</dbReference>
<evidence type="ECO:0000259" key="7">
    <source>
        <dbReference type="PROSITE" id="PS50054"/>
    </source>
</evidence>
<dbReference type="RefSeq" id="XP_030061911.1">
    <property type="nucleotide sequence ID" value="XM_030206051.1"/>
</dbReference>
<gene>
    <name evidence="10 11" type="primary">PTPDC1</name>
</gene>
<dbReference type="InterPro" id="IPR029021">
    <property type="entry name" value="Prot-tyrosine_phosphatase-like"/>
</dbReference>
<dbReference type="SMART" id="SM00404">
    <property type="entry name" value="PTPc_motif"/>
    <property type="match status" value="1"/>
</dbReference>
<dbReference type="PROSITE" id="PS50054">
    <property type="entry name" value="TYR_PHOSPHATASE_DUAL"/>
    <property type="match status" value="1"/>
</dbReference>
<dbReference type="CDD" id="cd14506">
    <property type="entry name" value="PTP_PTPDC1"/>
    <property type="match status" value="1"/>
</dbReference>
<dbReference type="InterPro" id="IPR003595">
    <property type="entry name" value="Tyr_Pase_cat"/>
</dbReference>
<sequence length="754" mass="85588">MAAGVLMQNEVPYSSLVNSNPRLPTMSSARGRRPTAKYTKVGERLRHVIPGHMQCSITCGGRACKYENPARWSNQEQAIKGLYSSWITDNILAMARPSTEIVQKYNIIEQFQSCGIKTVINLQRPGEHASCGNPLEQESGFTYLPEAFMEAGIYFYNFGWKDFGVASLTTLLDMVKVMTFALQEGKLAIHCHAGLGRTGVLIACYLIFATRMTADQAILFVRAKRPNSIQTRVQLLCVQEFTQFLIPLRNVFACCEPKVHSVTLSQYLIRQRHLLHGYEARQLKYVPKLVHLVCKLLLGMVENKHVIEEEVLEIPDLSAEIEKTVSQLATMQMDKALGEEINRTDSLDHSIVMTKSFVAPDSVLTGEQEFDPLWKRRNVECLQPLSHLKKRLSYSDSDLKRAEFLLEQGETPWTVPAQIPYLGILQQQKTVKQCFVSSADEPVQQTPPPKDFRKETLVHNTFSFSTVNKMNSLEGQRDGSPLFHRRKLLKEIQRSRTFSAGSSSSNSGKPDILNYDFGGNVLPKKVAQKDTCGDGDIKERISVYGITEYAFQDSGSNTTKAKFYVGCESQEKFEENPHTVLHSELSIEDRRMLAAKALAEKNEFAHEEERKEKVKMWQKELNSREGAWDKICMERDPFILCSLMWSWIEQLKEPMITKENITTLANKCTEPQGALNLLEKGQHQTILCILHCIVSLQTIPADVEDALLTRAISAFTKINLDSENGPMFYSTLKRIFQHILEEKRNQTKENTENL</sequence>
<comment type="function">
    <text evidence="4">May play roles in cilia formation and/or maintenance.</text>
</comment>
<feature type="domain" description="Tyrosine-protein phosphatase" evidence="7">
    <location>
        <begin position="83"/>
        <end position="254"/>
    </location>
</feature>